<feature type="non-terminal residue" evidence="1">
    <location>
        <position position="498"/>
    </location>
</feature>
<sequence length="498" mass="55397">MTKKGLSSQEIEDLVSPEKKIERFLVKNNPIPFLLEAAGKIHVGDQEILLAHFLSGHSLGLDGVDPLSLYTVGASSRGKSHVAGTVFDFFPNKNTLRLASFSPKAFYYAQSDSEKNFSQMIVHTPELVLDPRDEDKAAMLRLLTDSGSNRKPVHFTLGPKRDLLKLELKGKTLLWFNSVSAVSDDQLKNRLLLLNPNESREQDQAVFNFQIQTVGLGLKQLSDDEKEFLCSVNEKIFNAPPCVVLVPFADYISFPVLGNRRLLPLFLSLIKAAARMNQKRRLTAGGIHVLAEPEDFIVAVAVWDVAIRLTASQVSRAALELLERIPFGRDTAVDKNKAAEIVGISSITAYGYLKSLSDAGFLNQERLGSSNIYWRPLGNLITNSLKRPILDLNGFLSQTDAFYEARYRKMGSVAPLEEAKSYLAKCYLPQNSLMSFTEWLELAIKPEKQENSSLSRATNEVVRAIPPTTLTNPPDLKTCIRKDCFKPSVVVGPDGYCY</sequence>
<gene>
    <name evidence="1" type="ORF">J4215_02830</name>
</gene>
<protein>
    <submittedName>
        <fullName evidence="1">Uncharacterized protein</fullName>
    </submittedName>
</protein>
<reference evidence="1" key="1">
    <citation type="submission" date="2021-03" db="EMBL/GenBank/DDBJ databases">
        <authorList>
            <person name="Jaffe A."/>
        </authorList>
    </citation>
    <scope>NUCLEOTIDE SEQUENCE</scope>
    <source>
        <strain evidence="1">RIFCSPLOWO2_01_FULL_AR10_48_17</strain>
    </source>
</reference>
<name>A0A8T4L3Y4_9ARCH</name>
<accession>A0A8T4L3Y4</accession>
<evidence type="ECO:0000313" key="2">
    <source>
        <dbReference type="Proteomes" id="UP000675968"/>
    </source>
</evidence>
<dbReference type="EMBL" id="JAGVWC010000010">
    <property type="protein sequence ID" value="MBS3061491.1"/>
    <property type="molecule type" value="Genomic_DNA"/>
</dbReference>
<evidence type="ECO:0000313" key="1">
    <source>
        <dbReference type="EMBL" id="MBS3061491.1"/>
    </source>
</evidence>
<organism evidence="1 2">
    <name type="scientific">Candidatus Iainarchaeum sp</name>
    <dbReference type="NCBI Taxonomy" id="3101447"/>
    <lineage>
        <taxon>Archaea</taxon>
        <taxon>Candidatus Iainarchaeota</taxon>
        <taxon>Candidatus Iainarchaeia</taxon>
        <taxon>Candidatus Iainarchaeales</taxon>
        <taxon>Candidatus Iainarchaeaceae</taxon>
        <taxon>Candidatus Iainarchaeum</taxon>
    </lineage>
</organism>
<reference evidence="1" key="2">
    <citation type="submission" date="2021-05" db="EMBL/GenBank/DDBJ databases">
        <title>Protein family content uncovers lineage relationships and bacterial pathway maintenance mechanisms in DPANN archaea.</title>
        <authorList>
            <person name="Castelle C.J."/>
            <person name="Meheust R."/>
            <person name="Jaffe A.L."/>
            <person name="Seitz K."/>
            <person name="Gong X."/>
            <person name="Baker B.J."/>
            <person name="Banfield J.F."/>
        </authorList>
    </citation>
    <scope>NUCLEOTIDE SEQUENCE</scope>
    <source>
        <strain evidence="1">RIFCSPLOWO2_01_FULL_AR10_48_17</strain>
    </source>
</reference>
<proteinExistence type="predicted"/>
<dbReference type="Proteomes" id="UP000675968">
    <property type="component" value="Unassembled WGS sequence"/>
</dbReference>
<comment type="caution">
    <text evidence="1">The sequence shown here is derived from an EMBL/GenBank/DDBJ whole genome shotgun (WGS) entry which is preliminary data.</text>
</comment>
<dbReference type="AlphaFoldDB" id="A0A8T4L3Y4"/>